<dbReference type="GO" id="GO:0019546">
    <property type="term" value="P:L-arginine deiminase pathway"/>
    <property type="evidence" value="ECO:0007669"/>
    <property type="project" value="TreeGrafter"/>
</dbReference>
<dbReference type="AlphaFoldDB" id="A0A5B9QI13"/>
<comment type="similarity">
    <text evidence="1 4">Belongs to the carbamate kinase family.</text>
</comment>
<dbReference type="Proteomes" id="UP000323917">
    <property type="component" value="Chromosome"/>
</dbReference>
<dbReference type="KEGG" id="bgok:Pr1d_45960"/>
<keyword evidence="2 4" id="KW-0808">Transferase</keyword>
<dbReference type="Gene3D" id="3.40.1160.10">
    <property type="entry name" value="Acetylglutamate kinase-like"/>
    <property type="match status" value="1"/>
</dbReference>
<name>A0A5B9QI13_9BACT</name>
<keyword evidence="7" id="KW-1185">Reference proteome</keyword>
<dbReference type="InterPro" id="IPR003964">
    <property type="entry name" value="Carb_kinase"/>
</dbReference>
<dbReference type="PANTHER" id="PTHR30409">
    <property type="entry name" value="CARBAMATE KINASE"/>
    <property type="match status" value="1"/>
</dbReference>
<dbReference type="EMBL" id="CP042913">
    <property type="protein sequence ID" value="QEG37255.1"/>
    <property type="molecule type" value="Genomic_DNA"/>
</dbReference>
<protein>
    <recommendedName>
        <fullName evidence="4">Carbamate kinase</fullName>
    </recommendedName>
</protein>
<evidence type="ECO:0000256" key="2">
    <source>
        <dbReference type="ARBA" id="ARBA00022679"/>
    </source>
</evidence>
<evidence type="ECO:0000313" key="7">
    <source>
        <dbReference type="Proteomes" id="UP000323917"/>
    </source>
</evidence>
<dbReference type="GO" id="GO:0005829">
    <property type="term" value="C:cytosol"/>
    <property type="evidence" value="ECO:0007669"/>
    <property type="project" value="TreeGrafter"/>
</dbReference>
<dbReference type="FunFam" id="3.40.1160.10:FF:000007">
    <property type="entry name" value="Carbamate kinase"/>
    <property type="match status" value="1"/>
</dbReference>
<proteinExistence type="inferred from homology"/>
<evidence type="ECO:0000256" key="1">
    <source>
        <dbReference type="ARBA" id="ARBA00011066"/>
    </source>
</evidence>
<dbReference type="PIRSF" id="PIRSF000723">
    <property type="entry name" value="Carbamate_kin"/>
    <property type="match status" value="1"/>
</dbReference>
<dbReference type="OrthoDB" id="9766717at2"/>
<keyword evidence="3 4" id="KW-0418">Kinase</keyword>
<dbReference type="InterPro" id="IPR036393">
    <property type="entry name" value="AceGlu_kinase-like_sf"/>
</dbReference>
<sequence length="319" mass="34082">MSIPPQQLVIALGGNAISVPGEQGNIDEQFAHTRQTASILADAIAAGFRPILTHGNGPQVGNILRRVELARHELYTIPLELCVADTQAGMGYMIAQCLMNELAVRGQPRQVTTLVTSVVVDENDPAFDNPTKPIGPRMDRVVAEAHRDNDGWKVRELEDGGFRRIVSSPRPRDILEFPIIRQLVDAEELVICCGGGGIPVCRNATGQLSGAAAVIDKDLTSSLLARELGVGTLVILTGVEHVCLNFGKPNEMPLREVSTAEAQAYLAAGHFGSGSMGPKIEAAIDFVTNSAHPNPVTFIGHLDKFTELLAGTSGTRVTR</sequence>
<dbReference type="RefSeq" id="WP_148075513.1">
    <property type="nucleotide sequence ID" value="NZ_CP042913.1"/>
</dbReference>
<organism evidence="6 7">
    <name type="scientific">Bythopirellula goksoeyrii</name>
    <dbReference type="NCBI Taxonomy" id="1400387"/>
    <lineage>
        <taxon>Bacteria</taxon>
        <taxon>Pseudomonadati</taxon>
        <taxon>Planctomycetota</taxon>
        <taxon>Planctomycetia</taxon>
        <taxon>Pirellulales</taxon>
        <taxon>Lacipirellulaceae</taxon>
        <taxon>Bythopirellula</taxon>
    </lineage>
</organism>
<accession>A0A5B9QI13</accession>
<dbReference type="InterPro" id="IPR001048">
    <property type="entry name" value="Asp/Glu/Uridylate_kinase"/>
</dbReference>
<dbReference type="Pfam" id="PF00696">
    <property type="entry name" value="AA_kinase"/>
    <property type="match status" value="1"/>
</dbReference>
<dbReference type="SUPFAM" id="SSF53633">
    <property type="entry name" value="Carbamate kinase-like"/>
    <property type="match status" value="1"/>
</dbReference>
<evidence type="ECO:0000256" key="4">
    <source>
        <dbReference type="PIRNR" id="PIRNR000723"/>
    </source>
</evidence>
<dbReference type="PRINTS" id="PR01469">
    <property type="entry name" value="CARBMTKINASE"/>
</dbReference>
<dbReference type="GO" id="GO:0008804">
    <property type="term" value="F:carbamate kinase activity"/>
    <property type="evidence" value="ECO:0007669"/>
    <property type="project" value="InterPro"/>
</dbReference>
<dbReference type="CDD" id="cd04235">
    <property type="entry name" value="AAK_CK"/>
    <property type="match status" value="1"/>
</dbReference>
<evidence type="ECO:0000256" key="3">
    <source>
        <dbReference type="ARBA" id="ARBA00022777"/>
    </source>
</evidence>
<feature type="domain" description="Aspartate/glutamate/uridylate kinase" evidence="5">
    <location>
        <begin position="8"/>
        <end position="293"/>
    </location>
</feature>
<evidence type="ECO:0000259" key="5">
    <source>
        <dbReference type="Pfam" id="PF00696"/>
    </source>
</evidence>
<dbReference type="PANTHER" id="PTHR30409:SF1">
    <property type="entry name" value="CARBAMATE KINASE-RELATED"/>
    <property type="match status" value="1"/>
</dbReference>
<gene>
    <name evidence="6" type="primary">arcC1</name>
    <name evidence="6" type="ORF">Pr1d_45960</name>
</gene>
<evidence type="ECO:0000313" key="6">
    <source>
        <dbReference type="EMBL" id="QEG37255.1"/>
    </source>
</evidence>
<dbReference type="NCBIfam" id="NF009007">
    <property type="entry name" value="PRK12352.1"/>
    <property type="match status" value="1"/>
</dbReference>
<reference evidence="6 7" key="1">
    <citation type="submission" date="2019-08" db="EMBL/GenBank/DDBJ databases">
        <title>Deep-cultivation of Planctomycetes and their phenomic and genomic characterization uncovers novel biology.</title>
        <authorList>
            <person name="Wiegand S."/>
            <person name="Jogler M."/>
            <person name="Boedeker C."/>
            <person name="Pinto D."/>
            <person name="Vollmers J."/>
            <person name="Rivas-Marin E."/>
            <person name="Kohn T."/>
            <person name="Peeters S.H."/>
            <person name="Heuer A."/>
            <person name="Rast P."/>
            <person name="Oberbeckmann S."/>
            <person name="Bunk B."/>
            <person name="Jeske O."/>
            <person name="Meyerdierks A."/>
            <person name="Storesund J.E."/>
            <person name="Kallscheuer N."/>
            <person name="Luecker S."/>
            <person name="Lage O.M."/>
            <person name="Pohl T."/>
            <person name="Merkel B.J."/>
            <person name="Hornburger P."/>
            <person name="Mueller R.-W."/>
            <person name="Bruemmer F."/>
            <person name="Labrenz M."/>
            <person name="Spormann A.M."/>
            <person name="Op den Camp H."/>
            <person name="Overmann J."/>
            <person name="Amann R."/>
            <person name="Jetten M.S.M."/>
            <person name="Mascher T."/>
            <person name="Medema M.H."/>
            <person name="Devos D.P."/>
            <person name="Kaster A.-K."/>
            <person name="Ovreas L."/>
            <person name="Rohde M."/>
            <person name="Galperin M.Y."/>
            <person name="Jogler C."/>
        </authorList>
    </citation>
    <scope>NUCLEOTIDE SEQUENCE [LARGE SCALE GENOMIC DNA]</scope>
    <source>
        <strain evidence="6 7">Pr1d</strain>
    </source>
</reference>